<organism evidence="2 3">
    <name type="scientific">Halorubrum tibetense</name>
    <dbReference type="NCBI Taxonomy" id="175631"/>
    <lineage>
        <taxon>Archaea</taxon>
        <taxon>Methanobacteriati</taxon>
        <taxon>Methanobacteriota</taxon>
        <taxon>Stenosarchaea group</taxon>
        <taxon>Halobacteria</taxon>
        <taxon>Halobacteriales</taxon>
        <taxon>Haloferacaceae</taxon>
        <taxon>Halorubrum</taxon>
    </lineage>
</organism>
<gene>
    <name evidence="2" type="ORF">ACFQEU_08680</name>
</gene>
<proteinExistence type="predicted"/>
<comment type="caution">
    <text evidence="2">The sequence shown here is derived from an EMBL/GenBank/DDBJ whole genome shotgun (WGS) entry which is preliminary data.</text>
</comment>
<sequence length="192" mass="19303">MSSPNGSPSRNGALETIYKRYGPGRFTAAGSPALGAGYAAVIAALAAALLYAGTTVAADWIGVGSEPAVMAAFALLVLPFVLPAAFLVGVVGWRLLPSRRPVAGAVAGIFGTIATYLLTLFGFGSVVVGAAVLSLSGATPLSAAAFSWGVIFIAFTLTWWITVPLGCLVGWRYASAVRGSDHSGDGSGGVPL</sequence>
<reference evidence="2 3" key="1">
    <citation type="journal article" date="2019" name="Int. J. Syst. Evol. Microbiol.">
        <title>The Global Catalogue of Microorganisms (GCM) 10K type strain sequencing project: providing services to taxonomists for standard genome sequencing and annotation.</title>
        <authorList>
            <consortium name="The Broad Institute Genomics Platform"/>
            <consortium name="The Broad Institute Genome Sequencing Center for Infectious Disease"/>
            <person name="Wu L."/>
            <person name="Ma J."/>
        </authorList>
    </citation>
    <scope>NUCLEOTIDE SEQUENCE [LARGE SCALE GENOMIC DNA]</scope>
    <source>
        <strain evidence="2 3">CGMCC 1.3239</strain>
    </source>
</reference>
<dbReference type="AlphaFoldDB" id="A0ABD5SBP6"/>
<feature type="transmembrane region" description="Helical" evidence="1">
    <location>
        <begin position="71"/>
        <end position="93"/>
    </location>
</feature>
<keyword evidence="1" id="KW-0472">Membrane</keyword>
<protein>
    <submittedName>
        <fullName evidence="2">Uncharacterized protein</fullName>
    </submittedName>
</protein>
<feature type="transmembrane region" description="Helical" evidence="1">
    <location>
        <begin position="26"/>
        <end position="51"/>
    </location>
</feature>
<evidence type="ECO:0000256" key="1">
    <source>
        <dbReference type="SAM" id="Phobius"/>
    </source>
</evidence>
<feature type="transmembrane region" description="Helical" evidence="1">
    <location>
        <begin position="105"/>
        <end position="133"/>
    </location>
</feature>
<name>A0ABD5SBP6_9EURY</name>
<keyword evidence="1" id="KW-0812">Transmembrane</keyword>
<dbReference type="RefSeq" id="WP_379781236.1">
    <property type="nucleotide sequence ID" value="NZ_JBHSWW010000109.1"/>
</dbReference>
<feature type="transmembrane region" description="Helical" evidence="1">
    <location>
        <begin position="145"/>
        <end position="171"/>
    </location>
</feature>
<evidence type="ECO:0000313" key="3">
    <source>
        <dbReference type="Proteomes" id="UP001596442"/>
    </source>
</evidence>
<evidence type="ECO:0000313" key="2">
    <source>
        <dbReference type="EMBL" id="MFC6753537.1"/>
    </source>
</evidence>
<keyword evidence="1" id="KW-1133">Transmembrane helix</keyword>
<keyword evidence="3" id="KW-1185">Reference proteome</keyword>
<dbReference type="EMBL" id="JBHSWW010000109">
    <property type="protein sequence ID" value="MFC6753537.1"/>
    <property type="molecule type" value="Genomic_DNA"/>
</dbReference>
<dbReference type="Proteomes" id="UP001596442">
    <property type="component" value="Unassembled WGS sequence"/>
</dbReference>
<accession>A0ABD5SBP6</accession>